<keyword evidence="9" id="KW-0687">Ribonucleoprotein</keyword>
<evidence type="ECO:0000256" key="9">
    <source>
        <dbReference type="ARBA" id="ARBA00023274"/>
    </source>
</evidence>
<dbReference type="Gene3D" id="2.30.30.100">
    <property type="match status" value="1"/>
</dbReference>
<accession>A0A7S0SJX6</accession>
<proteinExistence type="inferred from homology"/>
<feature type="compositionally biased region" description="Low complexity" evidence="11">
    <location>
        <begin position="168"/>
        <end position="183"/>
    </location>
</feature>
<dbReference type="PROSITE" id="PS52002">
    <property type="entry name" value="SM"/>
    <property type="match status" value="1"/>
</dbReference>
<evidence type="ECO:0000256" key="6">
    <source>
        <dbReference type="ARBA" id="ARBA00022884"/>
    </source>
</evidence>
<dbReference type="EMBL" id="HBFC01019258">
    <property type="protein sequence ID" value="CAD8708793.1"/>
    <property type="molecule type" value="Transcribed_RNA"/>
</dbReference>
<dbReference type="GO" id="GO:0003723">
    <property type="term" value="F:RNA binding"/>
    <property type="evidence" value="ECO:0007669"/>
    <property type="project" value="UniProtKB-KW"/>
</dbReference>
<evidence type="ECO:0000256" key="11">
    <source>
        <dbReference type="SAM" id="MobiDB-lite"/>
    </source>
</evidence>
<evidence type="ECO:0000256" key="4">
    <source>
        <dbReference type="ARBA" id="ARBA00022490"/>
    </source>
</evidence>
<name>A0A7S0SJX6_9CHLO</name>
<dbReference type="SMART" id="SM00651">
    <property type="entry name" value="Sm"/>
    <property type="match status" value="1"/>
</dbReference>
<dbReference type="GO" id="GO:0005687">
    <property type="term" value="C:U4 snRNP"/>
    <property type="evidence" value="ECO:0007669"/>
    <property type="project" value="TreeGrafter"/>
</dbReference>
<evidence type="ECO:0000313" key="13">
    <source>
        <dbReference type="EMBL" id="CAD8708793.1"/>
    </source>
</evidence>
<gene>
    <name evidence="13" type="ORF">MANT1106_LOCUS11476</name>
</gene>
<feature type="compositionally biased region" description="Pro residues" evidence="11">
    <location>
        <begin position="184"/>
        <end position="203"/>
    </location>
</feature>
<dbReference type="PANTHER" id="PTHR10701:SF0">
    <property type="entry name" value="SMALL NUCLEAR RIBONUCLEOPROTEIN-ASSOCIATED PROTEIN B"/>
    <property type="match status" value="1"/>
</dbReference>
<dbReference type="GO" id="GO:0071004">
    <property type="term" value="C:U2-type prespliceosome"/>
    <property type="evidence" value="ECO:0007669"/>
    <property type="project" value="TreeGrafter"/>
</dbReference>
<dbReference type="InterPro" id="IPR047575">
    <property type="entry name" value="Sm"/>
</dbReference>
<comment type="similarity">
    <text evidence="3">Belongs to the snRNP SmB/SmN family.</text>
</comment>
<feature type="region of interest" description="Disordered" evidence="11">
    <location>
        <begin position="83"/>
        <end position="203"/>
    </location>
</feature>
<dbReference type="GO" id="GO:0070990">
    <property type="term" value="F:snRNP binding"/>
    <property type="evidence" value="ECO:0007669"/>
    <property type="project" value="TreeGrafter"/>
</dbReference>
<comment type="subcellular location">
    <subcellularLocation>
        <location evidence="2">Cytoplasm</location>
    </subcellularLocation>
    <subcellularLocation>
        <location evidence="1">Nucleus</location>
    </subcellularLocation>
</comment>
<sequence>MVVSRTSKMQAYINYRMRVTILDGRQIVGRFMAFDRHMNLVLGDAEEFRKLPPKKGLTEEERQTRRVLGFLLIRGEEVVSLTVEGPPPQEDKRAQAQAAPAGPGSGKAAGRGMPGQPSVNMPPPGLAGPVHGVGGPMASQMQPRPQFSAPPQGMMRPPGMPPPGFGAPPGFRPMGAPPAGFRPGMPPPGMPPPGFRPPGPPPM</sequence>
<keyword evidence="6" id="KW-0694">RNA-binding</keyword>
<keyword evidence="8" id="KW-0539">Nucleus</keyword>
<evidence type="ECO:0000259" key="12">
    <source>
        <dbReference type="PROSITE" id="PS52002"/>
    </source>
</evidence>
<dbReference type="AlphaFoldDB" id="A0A7S0SJX6"/>
<dbReference type="GO" id="GO:0005685">
    <property type="term" value="C:U1 snRNP"/>
    <property type="evidence" value="ECO:0007669"/>
    <property type="project" value="TreeGrafter"/>
</dbReference>
<reference evidence="13" key="1">
    <citation type="submission" date="2021-01" db="EMBL/GenBank/DDBJ databases">
        <authorList>
            <person name="Corre E."/>
            <person name="Pelletier E."/>
            <person name="Niang G."/>
            <person name="Scheremetjew M."/>
            <person name="Finn R."/>
            <person name="Kale V."/>
            <person name="Holt S."/>
            <person name="Cochrane G."/>
            <person name="Meng A."/>
            <person name="Brown T."/>
            <person name="Cohen L."/>
        </authorList>
    </citation>
    <scope>NUCLEOTIDE SEQUENCE</scope>
    <source>
        <strain evidence="13">SL-175</strain>
    </source>
</reference>
<dbReference type="GO" id="GO:0005682">
    <property type="term" value="C:U5 snRNP"/>
    <property type="evidence" value="ECO:0007669"/>
    <property type="project" value="TreeGrafter"/>
</dbReference>
<keyword evidence="7" id="KW-0508">mRNA splicing</keyword>
<evidence type="ECO:0000256" key="10">
    <source>
        <dbReference type="ARBA" id="ARBA00041355"/>
    </source>
</evidence>
<evidence type="ECO:0000256" key="2">
    <source>
        <dbReference type="ARBA" id="ARBA00004496"/>
    </source>
</evidence>
<dbReference type="GO" id="GO:0071013">
    <property type="term" value="C:catalytic step 2 spliceosome"/>
    <property type="evidence" value="ECO:0007669"/>
    <property type="project" value="TreeGrafter"/>
</dbReference>
<dbReference type="InterPro" id="IPR001163">
    <property type="entry name" value="Sm_dom_euk/arc"/>
</dbReference>
<dbReference type="CDD" id="cd01717">
    <property type="entry name" value="Sm_B"/>
    <property type="match status" value="1"/>
</dbReference>
<keyword evidence="4" id="KW-0963">Cytoplasm</keyword>
<dbReference type="InterPro" id="IPR050914">
    <property type="entry name" value="snRNP_SmB/NAA38-like"/>
</dbReference>
<dbReference type="InterPro" id="IPR010920">
    <property type="entry name" value="LSM_dom_sf"/>
</dbReference>
<dbReference type="GO" id="GO:0000398">
    <property type="term" value="P:mRNA splicing, via spliceosome"/>
    <property type="evidence" value="ECO:0007669"/>
    <property type="project" value="TreeGrafter"/>
</dbReference>
<organism evidence="13">
    <name type="scientific">Mantoniella antarctica</name>
    <dbReference type="NCBI Taxonomy" id="81844"/>
    <lineage>
        <taxon>Eukaryota</taxon>
        <taxon>Viridiplantae</taxon>
        <taxon>Chlorophyta</taxon>
        <taxon>Mamiellophyceae</taxon>
        <taxon>Mamiellales</taxon>
        <taxon>Mamiellaceae</taxon>
        <taxon>Mantoniella</taxon>
    </lineage>
</organism>
<evidence type="ECO:0000256" key="3">
    <source>
        <dbReference type="ARBA" id="ARBA00009123"/>
    </source>
</evidence>
<dbReference type="GO" id="GO:0005686">
    <property type="term" value="C:U2 snRNP"/>
    <property type="evidence" value="ECO:0007669"/>
    <property type="project" value="TreeGrafter"/>
</dbReference>
<dbReference type="GO" id="GO:0005737">
    <property type="term" value="C:cytoplasm"/>
    <property type="evidence" value="ECO:0007669"/>
    <property type="project" value="UniProtKB-SubCell"/>
</dbReference>
<evidence type="ECO:0000256" key="8">
    <source>
        <dbReference type="ARBA" id="ARBA00023242"/>
    </source>
</evidence>
<evidence type="ECO:0000256" key="7">
    <source>
        <dbReference type="ARBA" id="ARBA00023187"/>
    </source>
</evidence>
<dbReference type="GO" id="GO:0046540">
    <property type="term" value="C:U4/U6 x U5 tri-snRNP complex"/>
    <property type="evidence" value="ECO:0007669"/>
    <property type="project" value="TreeGrafter"/>
</dbReference>
<evidence type="ECO:0000256" key="5">
    <source>
        <dbReference type="ARBA" id="ARBA00022664"/>
    </source>
</evidence>
<evidence type="ECO:0000256" key="1">
    <source>
        <dbReference type="ARBA" id="ARBA00004123"/>
    </source>
</evidence>
<dbReference type="PANTHER" id="PTHR10701">
    <property type="entry name" value="SMALL NUCLEAR RIBONUCLEOPROTEIN-ASSOCIATED PROTEIN B AND N"/>
    <property type="match status" value="1"/>
</dbReference>
<dbReference type="Pfam" id="PF01423">
    <property type="entry name" value="LSM"/>
    <property type="match status" value="1"/>
</dbReference>
<dbReference type="SUPFAM" id="SSF50182">
    <property type="entry name" value="Sm-like ribonucleoproteins"/>
    <property type="match status" value="1"/>
</dbReference>
<feature type="compositionally biased region" description="Gly residues" evidence="11">
    <location>
        <begin position="103"/>
        <end position="113"/>
    </location>
</feature>
<keyword evidence="5" id="KW-0507">mRNA processing</keyword>
<protein>
    <recommendedName>
        <fullName evidence="10">Sm protein B</fullName>
    </recommendedName>
</protein>
<feature type="domain" description="Sm" evidence="12">
    <location>
        <begin position="4"/>
        <end position="87"/>
    </location>
</feature>